<feature type="region of interest" description="Disordered" evidence="1">
    <location>
        <begin position="46"/>
        <end position="93"/>
    </location>
</feature>
<reference evidence="2 3" key="1">
    <citation type="submission" date="2018-11" db="EMBL/GenBank/DDBJ databases">
        <authorList>
            <person name="Lopez-Roques C."/>
            <person name="Donnadieu C."/>
            <person name="Bouchez O."/>
            <person name="Klopp C."/>
            <person name="Cabau C."/>
            <person name="Zahm M."/>
        </authorList>
    </citation>
    <scope>NUCLEOTIDE SEQUENCE [LARGE SCALE GENOMIC DNA]</scope>
    <source>
        <strain evidence="2">RS831</strain>
        <tissue evidence="2">Whole body</tissue>
    </source>
</reference>
<accession>A0A3S2M3C6</accession>
<dbReference type="EMBL" id="CM012455">
    <property type="protein sequence ID" value="RVE59244.1"/>
    <property type="molecule type" value="Genomic_DNA"/>
</dbReference>
<organism evidence="2 3">
    <name type="scientific">Oryzias javanicus</name>
    <name type="common">Javanese ricefish</name>
    <name type="synonym">Aplocheilus javanicus</name>
    <dbReference type="NCBI Taxonomy" id="123683"/>
    <lineage>
        <taxon>Eukaryota</taxon>
        <taxon>Metazoa</taxon>
        <taxon>Chordata</taxon>
        <taxon>Craniata</taxon>
        <taxon>Vertebrata</taxon>
        <taxon>Euteleostomi</taxon>
        <taxon>Actinopterygii</taxon>
        <taxon>Neopterygii</taxon>
        <taxon>Teleostei</taxon>
        <taxon>Neoteleostei</taxon>
        <taxon>Acanthomorphata</taxon>
        <taxon>Ovalentaria</taxon>
        <taxon>Atherinomorphae</taxon>
        <taxon>Beloniformes</taxon>
        <taxon>Adrianichthyidae</taxon>
        <taxon>Oryziinae</taxon>
        <taxon>Oryzias</taxon>
    </lineage>
</organism>
<keyword evidence="3" id="KW-1185">Reference proteome</keyword>
<sequence length="93" mass="10396">MNLRNIRALLDPQCACALKFLGFSQSDMSSHGDDLCSHHQQFEAAFSHFPPDRDPRDRVRDRDHDPTGPHVSTRDASGLRTEPGPAAVKHHGR</sequence>
<reference evidence="2 3" key="2">
    <citation type="submission" date="2019-01" db="EMBL/GenBank/DDBJ databases">
        <title>A chromosome length genome reference of the Java medaka (oryzias javanicus).</title>
        <authorList>
            <person name="Herpin A."/>
            <person name="Takehana Y."/>
            <person name="Naruse K."/>
            <person name="Ansai S."/>
            <person name="Kawaguchi M."/>
        </authorList>
    </citation>
    <scope>NUCLEOTIDE SEQUENCE [LARGE SCALE GENOMIC DNA]</scope>
    <source>
        <strain evidence="2">RS831</strain>
        <tissue evidence="2">Whole body</tissue>
    </source>
</reference>
<evidence type="ECO:0000313" key="2">
    <source>
        <dbReference type="EMBL" id="RVE59244.1"/>
    </source>
</evidence>
<dbReference type="AlphaFoldDB" id="A0A3S2M3C6"/>
<proteinExistence type="predicted"/>
<evidence type="ECO:0000313" key="3">
    <source>
        <dbReference type="Proteomes" id="UP000283210"/>
    </source>
</evidence>
<gene>
    <name evidence="2" type="ORF">OJAV_G00186530</name>
</gene>
<evidence type="ECO:0000256" key="1">
    <source>
        <dbReference type="SAM" id="MobiDB-lite"/>
    </source>
</evidence>
<dbReference type="Proteomes" id="UP000283210">
    <property type="component" value="Chromosome 19"/>
</dbReference>
<protein>
    <submittedName>
        <fullName evidence="2">Uncharacterized protein</fullName>
    </submittedName>
</protein>
<feature type="compositionally biased region" description="Basic and acidic residues" evidence="1">
    <location>
        <begin position="50"/>
        <end position="67"/>
    </location>
</feature>
<name>A0A3S2M3C6_ORYJA</name>